<organism evidence="1 2">
    <name type="scientific">Pyrococcus horikoshii</name>
    <dbReference type="NCBI Taxonomy" id="53953"/>
    <lineage>
        <taxon>Archaea</taxon>
        <taxon>Methanobacteriati</taxon>
        <taxon>Methanobacteriota</taxon>
        <taxon>Thermococci</taxon>
        <taxon>Thermococcales</taxon>
        <taxon>Thermococcaceae</taxon>
        <taxon>Pyrococcus</taxon>
    </lineage>
</organism>
<dbReference type="OMA" id="PRPVWKC"/>
<proteinExistence type="predicted"/>
<protein>
    <submittedName>
        <fullName evidence="1">DUF2284 domain-containing protein</fullName>
    </submittedName>
</protein>
<evidence type="ECO:0000313" key="2">
    <source>
        <dbReference type="Proteomes" id="UP000617544"/>
    </source>
</evidence>
<comment type="caution">
    <text evidence="1">The sequence shown here is derived from an EMBL/GenBank/DDBJ whole genome shotgun (WGS) entry which is preliminary data.</text>
</comment>
<evidence type="ECO:0000313" key="1">
    <source>
        <dbReference type="EMBL" id="HII60325.1"/>
    </source>
</evidence>
<dbReference type="PIRSF" id="PIRSF018748">
    <property type="entry name" value="UCP018748"/>
    <property type="match status" value="1"/>
</dbReference>
<sequence>MEVLEIREVQAKDVVISPRPVWKCRTCIMYGKRPNCPPYVPSWKEARELLKHYRKILLIKFKIDVENFEEEKRKVLRWLLNKEKELFKKGNYYSLALFPGSCNLCDTCTFETEGKCKMPEMVRPSINAIGIELSSLVEINFNEPVLYGIILVD</sequence>
<dbReference type="AlphaFoldDB" id="A0A832T0A1"/>
<dbReference type="GeneID" id="1443647"/>
<reference evidence="1" key="1">
    <citation type="journal article" date="2020" name="bioRxiv">
        <title>A rank-normalized archaeal taxonomy based on genome phylogeny resolves widespread incomplete and uneven classifications.</title>
        <authorList>
            <person name="Rinke C."/>
            <person name="Chuvochina M."/>
            <person name="Mussig A.J."/>
            <person name="Chaumeil P.-A."/>
            <person name="Waite D.W."/>
            <person name="Whitman W.B."/>
            <person name="Parks D.H."/>
            <person name="Hugenholtz P."/>
        </authorList>
    </citation>
    <scope>NUCLEOTIDE SEQUENCE</scope>
    <source>
        <strain evidence="1">UBA8834</strain>
    </source>
</reference>
<gene>
    <name evidence="1" type="ORF">HA331_00915</name>
</gene>
<dbReference type="InterPro" id="IPR019271">
    <property type="entry name" value="DUF2284_metal-binding"/>
</dbReference>
<dbReference type="Pfam" id="PF10050">
    <property type="entry name" value="DUF2284"/>
    <property type="match status" value="1"/>
</dbReference>
<dbReference type="EMBL" id="DUJN01000002">
    <property type="protein sequence ID" value="HII60325.1"/>
    <property type="molecule type" value="Genomic_DNA"/>
</dbReference>
<accession>A0A832T0A1</accession>
<name>A0A832T0A1_PYRHR</name>
<dbReference type="RefSeq" id="WP_010885410.1">
    <property type="nucleotide sequence ID" value="NZ_DUJN01000002.1"/>
</dbReference>
<dbReference type="Proteomes" id="UP000617544">
    <property type="component" value="Unassembled WGS sequence"/>
</dbReference>